<protein>
    <submittedName>
        <fullName evidence="2">Uncharacterized protein</fullName>
    </submittedName>
</protein>
<sequence length="173" mass="19946">MFCIRHHGNRKRNRLLNGISRGEHHGQCRGISRRGKPRVNAAHGGNHPREQRKDGFSAPRPQQNANRNQKDGKHAHENQHALANANADLHCGRGRILRGKTEALKDTLKYGDHADYQNCDDNRKHHNQYTWIQNCVFNGRFDLRFPLIVICERGHYLVKLARPLPNARHGKQI</sequence>
<name>A0A644XKT5_9ZZZZ</name>
<proteinExistence type="predicted"/>
<feature type="region of interest" description="Disordered" evidence="1">
    <location>
        <begin position="17"/>
        <end position="77"/>
    </location>
</feature>
<dbReference type="AlphaFoldDB" id="A0A644XKT5"/>
<accession>A0A644XKT5</accession>
<dbReference type="EMBL" id="VSSQ01002597">
    <property type="protein sequence ID" value="MPM16368.1"/>
    <property type="molecule type" value="Genomic_DNA"/>
</dbReference>
<evidence type="ECO:0000313" key="2">
    <source>
        <dbReference type="EMBL" id="MPM16368.1"/>
    </source>
</evidence>
<comment type="caution">
    <text evidence="2">The sequence shown here is derived from an EMBL/GenBank/DDBJ whole genome shotgun (WGS) entry which is preliminary data.</text>
</comment>
<feature type="compositionally biased region" description="Basic and acidic residues" evidence="1">
    <location>
        <begin position="68"/>
        <end position="77"/>
    </location>
</feature>
<gene>
    <name evidence="2" type="ORF">SDC9_62747</name>
</gene>
<reference evidence="2" key="1">
    <citation type="submission" date="2019-08" db="EMBL/GenBank/DDBJ databases">
        <authorList>
            <person name="Kucharzyk K."/>
            <person name="Murdoch R.W."/>
            <person name="Higgins S."/>
            <person name="Loffler F."/>
        </authorList>
    </citation>
    <scope>NUCLEOTIDE SEQUENCE</scope>
</reference>
<evidence type="ECO:0000256" key="1">
    <source>
        <dbReference type="SAM" id="MobiDB-lite"/>
    </source>
</evidence>
<organism evidence="2">
    <name type="scientific">bioreactor metagenome</name>
    <dbReference type="NCBI Taxonomy" id="1076179"/>
    <lineage>
        <taxon>unclassified sequences</taxon>
        <taxon>metagenomes</taxon>
        <taxon>ecological metagenomes</taxon>
    </lineage>
</organism>